<feature type="non-terminal residue" evidence="8">
    <location>
        <position position="35"/>
    </location>
</feature>
<name>X1K0X2_9ZZZZ</name>
<keyword evidence="3" id="KW-0963">Cytoplasm</keyword>
<evidence type="ECO:0000256" key="4">
    <source>
        <dbReference type="ARBA" id="ARBA00022842"/>
    </source>
</evidence>
<keyword evidence="5" id="KW-0173">Coenzyme A biosynthesis</keyword>
<evidence type="ECO:0000256" key="5">
    <source>
        <dbReference type="ARBA" id="ARBA00022993"/>
    </source>
</evidence>
<dbReference type="InterPro" id="IPR001980">
    <property type="entry name" value="PPAT"/>
</dbReference>
<evidence type="ECO:0000256" key="2">
    <source>
        <dbReference type="ARBA" id="ARBA00013868"/>
    </source>
</evidence>
<keyword evidence="4" id="KW-0460">Magnesium</keyword>
<dbReference type="InterPro" id="IPR014729">
    <property type="entry name" value="Rossmann-like_a/b/a_fold"/>
</dbReference>
<dbReference type="Pfam" id="PF01467">
    <property type="entry name" value="CTP_transf_like"/>
    <property type="match status" value="1"/>
</dbReference>
<dbReference type="InterPro" id="IPR004821">
    <property type="entry name" value="Cyt_trans-like"/>
</dbReference>
<feature type="domain" description="Cytidyltransferase-like" evidence="7">
    <location>
        <begin position="5"/>
        <end position="34"/>
    </location>
</feature>
<comment type="catalytic activity">
    <reaction evidence="6">
        <text>(R)-4'-phosphopantetheine + ATP + H(+) = 3'-dephospho-CoA + diphosphate</text>
        <dbReference type="Rhea" id="RHEA:19801"/>
        <dbReference type="ChEBI" id="CHEBI:15378"/>
        <dbReference type="ChEBI" id="CHEBI:30616"/>
        <dbReference type="ChEBI" id="CHEBI:33019"/>
        <dbReference type="ChEBI" id="CHEBI:57328"/>
        <dbReference type="ChEBI" id="CHEBI:61723"/>
        <dbReference type="EC" id="2.7.7.3"/>
    </reaction>
</comment>
<reference evidence="8" key="1">
    <citation type="journal article" date="2014" name="Front. Microbiol.">
        <title>High frequency of phylogenetically diverse reductive dehalogenase-homologous genes in deep subseafloor sedimentary metagenomes.</title>
        <authorList>
            <person name="Kawai M."/>
            <person name="Futagami T."/>
            <person name="Toyoda A."/>
            <person name="Takaki Y."/>
            <person name="Nishi S."/>
            <person name="Hori S."/>
            <person name="Arai W."/>
            <person name="Tsubouchi T."/>
            <person name="Morono Y."/>
            <person name="Uchiyama I."/>
            <person name="Ito T."/>
            <person name="Fujiyama A."/>
            <person name="Inagaki F."/>
            <person name="Takami H."/>
        </authorList>
    </citation>
    <scope>NUCLEOTIDE SEQUENCE</scope>
    <source>
        <strain evidence="8">Expedition CK06-06</strain>
    </source>
</reference>
<dbReference type="EC" id="2.7.7.3" evidence="1"/>
<evidence type="ECO:0000259" key="7">
    <source>
        <dbReference type="Pfam" id="PF01467"/>
    </source>
</evidence>
<gene>
    <name evidence="8" type="ORF">S03H2_60091</name>
</gene>
<accession>X1K0X2</accession>
<evidence type="ECO:0000313" key="8">
    <source>
        <dbReference type="EMBL" id="GAH87325.1"/>
    </source>
</evidence>
<evidence type="ECO:0000256" key="3">
    <source>
        <dbReference type="ARBA" id="ARBA00022490"/>
    </source>
</evidence>
<dbReference type="SUPFAM" id="SSF52374">
    <property type="entry name" value="Nucleotidylyl transferase"/>
    <property type="match status" value="1"/>
</dbReference>
<dbReference type="GO" id="GO:0004595">
    <property type="term" value="F:pantetheine-phosphate adenylyltransferase activity"/>
    <property type="evidence" value="ECO:0007669"/>
    <property type="project" value="UniProtKB-EC"/>
</dbReference>
<evidence type="ECO:0000256" key="6">
    <source>
        <dbReference type="ARBA" id="ARBA00029346"/>
    </source>
</evidence>
<sequence>MIKAVYPGTFDPLTKGHLDVINRARKLFSKIIILC</sequence>
<dbReference type="EMBL" id="BARU01038695">
    <property type="protein sequence ID" value="GAH87325.1"/>
    <property type="molecule type" value="Genomic_DNA"/>
</dbReference>
<dbReference type="Gene3D" id="3.40.50.620">
    <property type="entry name" value="HUPs"/>
    <property type="match status" value="1"/>
</dbReference>
<dbReference type="GO" id="GO:0015937">
    <property type="term" value="P:coenzyme A biosynthetic process"/>
    <property type="evidence" value="ECO:0007669"/>
    <property type="project" value="UniProtKB-KW"/>
</dbReference>
<organism evidence="8">
    <name type="scientific">marine sediment metagenome</name>
    <dbReference type="NCBI Taxonomy" id="412755"/>
    <lineage>
        <taxon>unclassified sequences</taxon>
        <taxon>metagenomes</taxon>
        <taxon>ecological metagenomes</taxon>
    </lineage>
</organism>
<protein>
    <recommendedName>
        <fullName evidence="2">Phosphopantetheine adenylyltransferase</fullName>
        <ecNumber evidence="1">2.7.7.3</ecNumber>
    </recommendedName>
</protein>
<dbReference type="PRINTS" id="PR01020">
    <property type="entry name" value="LPSBIOSNTHSS"/>
</dbReference>
<proteinExistence type="predicted"/>
<evidence type="ECO:0000256" key="1">
    <source>
        <dbReference type="ARBA" id="ARBA00012392"/>
    </source>
</evidence>
<dbReference type="AlphaFoldDB" id="X1K0X2"/>
<comment type="caution">
    <text evidence="8">The sequence shown here is derived from an EMBL/GenBank/DDBJ whole genome shotgun (WGS) entry which is preliminary data.</text>
</comment>
<dbReference type="NCBIfam" id="TIGR00125">
    <property type="entry name" value="cyt_tran_rel"/>
    <property type="match status" value="1"/>
</dbReference>